<evidence type="ECO:0008006" key="15">
    <source>
        <dbReference type="Google" id="ProtNLM"/>
    </source>
</evidence>
<dbReference type="SMART" id="SM00723">
    <property type="entry name" value="AMOP"/>
    <property type="match status" value="1"/>
</dbReference>
<keyword evidence="4 7" id="KW-0472">Membrane</keyword>
<organism evidence="13 14">
    <name type="scientific">Magallana gigas</name>
    <name type="common">Pacific oyster</name>
    <name type="synonym">Crassostrea gigas</name>
    <dbReference type="NCBI Taxonomy" id="29159"/>
    <lineage>
        <taxon>Eukaryota</taxon>
        <taxon>Metazoa</taxon>
        <taxon>Spiralia</taxon>
        <taxon>Lophotrochozoa</taxon>
        <taxon>Mollusca</taxon>
        <taxon>Bivalvia</taxon>
        <taxon>Autobranchia</taxon>
        <taxon>Pteriomorphia</taxon>
        <taxon>Ostreida</taxon>
        <taxon>Ostreoidea</taxon>
        <taxon>Ostreidae</taxon>
        <taxon>Magallana</taxon>
    </lineage>
</organism>
<reference evidence="13" key="1">
    <citation type="submission" date="2022-08" db="UniProtKB">
        <authorList>
            <consortium name="EnsemblMetazoa"/>
        </authorList>
    </citation>
    <scope>IDENTIFICATION</scope>
    <source>
        <strain evidence="13">05x7-T-G4-1.051#20</strain>
    </source>
</reference>
<keyword evidence="2 7" id="KW-0812">Transmembrane</keyword>
<dbReference type="SMART" id="SM00032">
    <property type="entry name" value="CCP"/>
    <property type="match status" value="1"/>
</dbReference>
<feature type="domain" description="VWFD" evidence="12">
    <location>
        <begin position="634"/>
        <end position="842"/>
    </location>
</feature>
<dbReference type="Pfam" id="PF00094">
    <property type="entry name" value="VWD"/>
    <property type="match status" value="1"/>
</dbReference>
<evidence type="ECO:0000256" key="5">
    <source>
        <dbReference type="ARBA" id="ARBA00023157"/>
    </source>
</evidence>
<dbReference type="CDD" id="cd00102">
    <property type="entry name" value="IPT"/>
    <property type="match status" value="1"/>
</dbReference>
<evidence type="ECO:0000259" key="11">
    <source>
        <dbReference type="PROSITE" id="PS51220"/>
    </source>
</evidence>
<dbReference type="Pfam" id="PF06119">
    <property type="entry name" value="NIDO"/>
    <property type="match status" value="1"/>
</dbReference>
<dbReference type="AlphaFoldDB" id="A0A8W8KRI1"/>
<accession>A0A8W8KRI1</accession>
<dbReference type="Pfam" id="PF03782">
    <property type="entry name" value="AMOP"/>
    <property type="match status" value="1"/>
</dbReference>
<dbReference type="InterPro" id="IPR000436">
    <property type="entry name" value="Sushi_SCR_CCP_dom"/>
</dbReference>
<feature type="domain" description="Sushi" evidence="10">
    <location>
        <begin position="917"/>
        <end position="975"/>
    </location>
</feature>
<evidence type="ECO:0000256" key="2">
    <source>
        <dbReference type="ARBA" id="ARBA00022692"/>
    </source>
</evidence>
<feature type="domain" description="NIDO" evidence="11">
    <location>
        <begin position="94"/>
        <end position="250"/>
    </location>
</feature>
<evidence type="ECO:0000256" key="6">
    <source>
        <dbReference type="PROSITE-ProRule" id="PRU00302"/>
    </source>
</evidence>
<evidence type="ECO:0000313" key="13">
    <source>
        <dbReference type="EnsemblMetazoa" id="G24989.8:cds"/>
    </source>
</evidence>
<keyword evidence="3 7" id="KW-1133">Transmembrane helix</keyword>
<evidence type="ECO:0000256" key="1">
    <source>
        <dbReference type="ARBA" id="ARBA00004370"/>
    </source>
</evidence>
<feature type="chain" id="PRO_5036472738" description="Sushi, nidogen and EGF-like domain-containing protein 1" evidence="8">
    <location>
        <begin position="17"/>
        <end position="1075"/>
    </location>
</feature>
<dbReference type="InterPro" id="IPR013783">
    <property type="entry name" value="Ig-like_fold"/>
</dbReference>
<dbReference type="EnsemblMetazoa" id="G24989.8">
    <property type="protein sequence ID" value="G24989.8:cds"/>
    <property type="gene ID" value="G24989"/>
</dbReference>
<dbReference type="InterPro" id="IPR035976">
    <property type="entry name" value="Sushi/SCR/CCP_sf"/>
</dbReference>
<dbReference type="GO" id="GO:0016020">
    <property type="term" value="C:membrane"/>
    <property type="evidence" value="ECO:0007669"/>
    <property type="project" value="UniProtKB-SubCell"/>
</dbReference>
<dbReference type="PROSITE" id="PS51233">
    <property type="entry name" value="VWFD"/>
    <property type="match status" value="1"/>
</dbReference>
<keyword evidence="5" id="KW-1015">Disulfide bond</keyword>
<keyword evidence="6" id="KW-0768">Sushi</keyword>
<dbReference type="InterPro" id="IPR005533">
    <property type="entry name" value="AMOP_dom"/>
</dbReference>
<feature type="signal peptide" evidence="8">
    <location>
        <begin position="1"/>
        <end position="16"/>
    </location>
</feature>
<proteinExistence type="predicted"/>
<dbReference type="OMA" id="GLQWEID"/>
<sequence>MLSLWVVALFVGPALGLTVKDLYPFGDQAGDTAMEKNDDGSSPEIFISTLFPFFNHQHSTLIVNTNGVISFLQGVRTCTPDPFPIANDARMIAPFWADIDTSQGGTVWYRESISEELLDRTTDEVRAYFPDFFKFRASWVFIATWDHVAFFGCSNEGCLKTNTFQAVLTTNGQHSFTIYNYEDIQWTTGTASGGNSTTGLGGTPAQVGFNAGDGNVFFTVNASRSPDIINVDVDSNVETPGKFAFRIDASDISDGGCNTEGNMTIVPRYGPMLGGQYLIISGPCIEQNAIIKVSFSGSPQKKCERKSEFAFACITPLFSHTGDTPVKVEIENLEGDSRTFQGLYTVLNPANSKHRVYRQNAPDWFSGRQNISWDPDVPELQEDNSVDIHLFFLMENNDRRLIWKRDVLNEAVDRLQGSAEVYLTGNDYPMAIRVTAETRRIDQSERGIWSDIFPLALTFDQANQSCKNWLNSEAKLPPLPSDDVQPCPCTLDQALLDIVRFQPDPDCNMFNRNSQFFRTRNCLHRRNATHCIRLAQAGPDGIDNLCCYDADKNLIDSRLKEGGSLQRYHYLGGPEVLPYLSNFYFDVLPFLHCCRYSQKEQNDHSDDKNKNGTLCPQYIKHRKSSSCVNYEPPRPARTNGDPHITTLDGYSYTFNGVGEFVYLKTTDGTFLSQIRFEQFRKENGDLVDASVCTAFVSRHFSTSGSDIVEVRLNSIRTADLLVNGDVIDFDESNVHQFPGIFVVQMTSNQPNLNTTKKEFIVSFTEIGIAFRAIASPAVLSILPVVGNKTLAGNLRGLLGDFDEIPDNDLRTPSEEILLTNSTSERIHYDFGLSWRITEDISLFSYEPGKSFSDYQLPRFRPTFILPTNLPPEVVEVCGTSRECAFDFTLTDSVEFATETVELLIIFNSSLASSSKIKSCEDLPSVVGGVWNATNTLEGSNATLSCFHGYEATGKSGNIQCHNGSWGNLTNIKCIPIVPISTTMTTKAVTTSEELITEPTTSIEMSASPDRTDNELEGSSRHNYVITICVVVLVVIIIVIITVVLYRLYKNNRRQESNQYPFGKLSYLNGYSVYDY</sequence>
<evidence type="ECO:0000256" key="4">
    <source>
        <dbReference type="ARBA" id="ARBA00023136"/>
    </source>
</evidence>
<dbReference type="SMART" id="SM00216">
    <property type="entry name" value="VWD"/>
    <property type="match status" value="1"/>
</dbReference>
<evidence type="ECO:0000259" key="9">
    <source>
        <dbReference type="PROSITE" id="PS50856"/>
    </source>
</evidence>
<keyword evidence="8" id="KW-0732">Signal</keyword>
<dbReference type="InterPro" id="IPR003886">
    <property type="entry name" value="NIDO_dom"/>
</dbReference>
<dbReference type="PANTHER" id="PTHR13802:SF59">
    <property type="entry name" value="SUSHI DOMAIN-CONTAINING PROTEIN 2"/>
    <property type="match status" value="1"/>
</dbReference>
<dbReference type="InterPro" id="IPR051495">
    <property type="entry name" value="Epithelial_Barrier/Signaling"/>
</dbReference>
<comment type="subcellular location">
    <subcellularLocation>
        <location evidence="1">Membrane</location>
    </subcellularLocation>
</comment>
<comment type="caution">
    <text evidence="6">Lacks conserved residue(s) required for the propagation of feature annotation.</text>
</comment>
<name>A0A8W8KRI1_MAGGI</name>
<dbReference type="Gene3D" id="2.60.40.10">
    <property type="entry name" value="Immunoglobulins"/>
    <property type="match status" value="1"/>
</dbReference>
<dbReference type="InterPro" id="IPR001846">
    <property type="entry name" value="VWF_type-D"/>
</dbReference>
<evidence type="ECO:0000256" key="7">
    <source>
        <dbReference type="SAM" id="Phobius"/>
    </source>
</evidence>
<evidence type="ECO:0000313" key="14">
    <source>
        <dbReference type="Proteomes" id="UP000005408"/>
    </source>
</evidence>
<protein>
    <recommendedName>
        <fullName evidence="15">Sushi, nidogen and EGF-like domain-containing protein 1</fullName>
    </recommendedName>
</protein>
<dbReference type="Proteomes" id="UP000005408">
    <property type="component" value="Unassembled WGS sequence"/>
</dbReference>
<dbReference type="InterPro" id="IPR056619">
    <property type="entry name" value="C8-3_MUC4"/>
</dbReference>
<evidence type="ECO:0000256" key="3">
    <source>
        <dbReference type="ARBA" id="ARBA00022989"/>
    </source>
</evidence>
<feature type="domain" description="AMOP" evidence="9">
    <location>
        <begin position="458"/>
        <end position="622"/>
    </location>
</feature>
<dbReference type="PROSITE" id="PS50856">
    <property type="entry name" value="AMOP"/>
    <property type="match status" value="1"/>
</dbReference>
<dbReference type="GO" id="GO:0007160">
    <property type="term" value="P:cell-matrix adhesion"/>
    <property type="evidence" value="ECO:0007669"/>
    <property type="project" value="InterPro"/>
</dbReference>
<evidence type="ECO:0000259" key="12">
    <source>
        <dbReference type="PROSITE" id="PS51233"/>
    </source>
</evidence>
<dbReference type="Pfam" id="PF23263">
    <property type="entry name" value="C8-3_MUC4"/>
    <property type="match status" value="1"/>
</dbReference>
<keyword evidence="14" id="KW-1185">Reference proteome</keyword>
<dbReference type="PANTHER" id="PTHR13802">
    <property type="entry name" value="MUCIN 4-RELATED"/>
    <property type="match status" value="1"/>
</dbReference>
<dbReference type="SUPFAM" id="SSF57535">
    <property type="entry name" value="Complement control module/SCR domain"/>
    <property type="match status" value="1"/>
</dbReference>
<dbReference type="PROSITE" id="PS50923">
    <property type="entry name" value="SUSHI"/>
    <property type="match status" value="1"/>
</dbReference>
<evidence type="ECO:0000259" key="10">
    <source>
        <dbReference type="PROSITE" id="PS50923"/>
    </source>
</evidence>
<dbReference type="OrthoDB" id="6236007at2759"/>
<dbReference type="PROSITE" id="PS51220">
    <property type="entry name" value="NIDO"/>
    <property type="match status" value="1"/>
</dbReference>
<dbReference type="SMART" id="SM00539">
    <property type="entry name" value="NIDO"/>
    <property type="match status" value="1"/>
</dbReference>
<feature type="transmembrane region" description="Helical" evidence="7">
    <location>
        <begin position="1023"/>
        <end position="1048"/>
    </location>
</feature>
<evidence type="ECO:0000256" key="8">
    <source>
        <dbReference type="SAM" id="SignalP"/>
    </source>
</evidence>
<dbReference type="Gene3D" id="2.10.70.10">
    <property type="entry name" value="Complement Module, domain 1"/>
    <property type="match status" value="1"/>
</dbReference>